<comment type="pathway">
    <text evidence="2">Protein modification; protein ubiquitination.</text>
</comment>
<reference evidence="5 6" key="1">
    <citation type="journal article" date="2017" name="Mol. Plant">
        <title>The Genome of Medicinal Plant Macleaya cordata Provides New Insights into Benzylisoquinoline Alkaloids Metabolism.</title>
        <authorList>
            <person name="Liu X."/>
            <person name="Liu Y."/>
            <person name="Huang P."/>
            <person name="Ma Y."/>
            <person name="Qing Z."/>
            <person name="Tang Q."/>
            <person name="Cao H."/>
            <person name="Cheng P."/>
            <person name="Zheng Y."/>
            <person name="Yuan Z."/>
            <person name="Zhou Y."/>
            <person name="Liu J."/>
            <person name="Tang Z."/>
            <person name="Zhuo Y."/>
            <person name="Zhang Y."/>
            <person name="Yu L."/>
            <person name="Huang J."/>
            <person name="Yang P."/>
            <person name="Peng Q."/>
            <person name="Zhang J."/>
            <person name="Jiang W."/>
            <person name="Zhang Z."/>
            <person name="Lin K."/>
            <person name="Ro D.K."/>
            <person name="Chen X."/>
            <person name="Xiong X."/>
            <person name="Shang Y."/>
            <person name="Huang S."/>
            <person name="Zeng J."/>
        </authorList>
    </citation>
    <scope>NUCLEOTIDE SEQUENCE [LARGE SCALE GENOMIC DNA]</scope>
    <source>
        <strain evidence="6">cv. BLH2017</strain>
        <tissue evidence="5">Root</tissue>
    </source>
</reference>
<organism evidence="5 6">
    <name type="scientific">Macleaya cordata</name>
    <name type="common">Five-seeded plume-poppy</name>
    <name type="synonym">Bocconia cordata</name>
    <dbReference type="NCBI Taxonomy" id="56857"/>
    <lineage>
        <taxon>Eukaryota</taxon>
        <taxon>Viridiplantae</taxon>
        <taxon>Streptophyta</taxon>
        <taxon>Embryophyta</taxon>
        <taxon>Tracheophyta</taxon>
        <taxon>Spermatophyta</taxon>
        <taxon>Magnoliopsida</taxon>
        <taxon>Ranunculales</taxon>
        <taxon>Papaveraceae</taxon>
        <taxon>Papaveroideae</taxon>
        <taxon>Macleaya</taxon>
    </lineage>
</organism>
<dbReference type="SUPFAM" id="SSF54695">
    <property type="entry name" value="POZ domain"/>
    <property type="match status" value="1"/>
</dbReference>
<dbReference type="InterPro" id="IPR011705">
    <property type="entry name" value="BACK"/>
</dbReference>
<dbReference type="PANTHER" id="PTHR13318">
    <property type="entry name" value="PARTNER OF PAIRED, ISOFORM B-RELATED"/>
    <property type="match status" value="1"/>
</dbReference>
<dbReference type="EMBL" id="MVGT01003660">
    <property type="protein sequence ID" value="OVA03610.1"/>
    <property type="molecule type" value="Genomic_DNA"/>
</dbReference>
<dbReference type="Gene3D" id="1.25.40.420">
    <property type="match status" value="1"/>
</dbReference>
<keyword evidence="6" id="KW-1185">Reference proteome</keyword>
<dbReference type="FunCoup" id="A0A200PZG4">
    <property type="interactions" value="772"/>
</dbReference>
<evidence type="ECO:0000313" key="5">
    <source>
        <dbReference type="EMBL" id="OVA03610.1"/>
    </source>
</evidence>
<evidence type="ECO:0000259" key="3">
    <source>
        <dbReference type="Pfam" id="PF00651"/>
    </source>
</evidence>
<dbReference type="Proteomes" id="UP000195402">
    <property type="component" value="Unassembled WGS sequence"/>
</dbReference>
<dbReference type="GO" id="GO:0031146">
    <property type="term" value="P:SCF-dependent proteasomal ubiquitin-dependent protein catabolic process"/>
    <property type="evidence" value="ECO:0007669"/>
    <property type="project" value="TreeGrafter"/>
</dbReference>
<dbReference type="SMART" id="SM00367">
    <property type="entry name" value="LRR_CC"/>
    <property type="match status" value="8"/>
</dbReference>
<evidence type="ECO:0000259" key="4">
    <source>
        <dbReference type="Pfam" id="PF07707"/>
    </source>
</evidence>
<evidence type="ECO:0000256" key="1">
    <source>
        <dbReference type="ARBA" id="ARBA00002668"/>
    </source>
</evidence>
<dbReference type="InterPro" id="IPR000210">
    <property type="entry name" value="BTB/POZ_dom"/>
</dbReference>
<dbReference type="OMA" id="NIKGCAL"/>
<dbReference type="SUPFAM" id="SSF52047">
    <property type="entry name" value="RNI-like"/>
    <property type="match status" value="2"/>
</dbReference>
<evidence type="ECO:0000313" key="6">
    <source>
        <dbReference type="Proteomes" id="UP000195402"/>
    </source>
</evidence>
<dbReference type="InterPro" id="IPR032675">
    <property type="entry name" value="LRR_dom_sf"/>
</dbReference>
<dbReference type="Gene3D" id="3.30.710.10">
    <property type="entry name" value="Potassium Channel Kv1.1, Chain A"/>
    <property type="match status" value="1"/>
</dbReference>
<name>A0A200PZG4_MACCD</name>
<dbReference type="InParanoid" id="A0A200PZG4"/>
<accession>A0A200PZG4</accession>
<feature type="domain" description="BACK" evidence="4">
    <location>
        <begin position="213"/>
        <end position="272"/>
    </location>
</feature>
<protein>
    <submittedName>
        <fullName evidence="5">Leucine-rich repeat</fullName>
    </submittedName>
</protein>
<gene>
    <name evidence="5" type="ORF">BVC80_1651g119</name>
</gene>
<dbReference type="Gene3D" id="3.80.10.10">
    <property type="entry name" value="Ribonuclease Inhibitor"/>
    <property type="match status" value="3"/>
</dbReference>
<evidence type="ECO:0000256" key="2">
    <source>
        <dbReference type="ARBA" id="ARBA00004906"/>
    </source>
</evidence>
<dbReference type="PANTHER" id="PTHR13318:SF71">
    <property type="entry name" value="BTB_POZ DOMAIN-CONTAINING PROTEIN FBL11"/>
    <property type="match status" value="1"/>
</dbReference>
<dbReference type="Pfam" id="PF00651">
    <property type="entry name" value="BTB"/>
    <property type="match status" value="1"/>
</dbReference>
<comment type="function">
    <text evidence="1">May act as a substrate-specific adapter of an E3 ubiquitin-protein ligase complex (CUL3-RBX1-BTB) which mediates the ubiquitination and subsequent proteasomal degradation of target proteins.</text>
</comment>
<dbReference type="GO" id="GO:0019005">
    <property type="term" value="C:SCF ubiquitin ligase complex"/>
    <property type="evidence" value="ECO:0007669"/>
    <property type="project" value="TreeGrafter"/>
</dbReference>
<dbReference type="STRING" id="56857.A0A200PZG4"/>
<comment type="caution">
    <text evidence="5">The sequence shown here is derived from an EMBL/GenBank/DDBJ whole genome shotgun (WGS) entry which is preliminary data.</text>
</comment>
<dbReference type="InterPro" id="IPR006553">
    <property type="entry name" value="Leu-rich_rpt_Cys-con_subtyp"/>
</dbReference>
<dbReference type="OrthoDB" id="775260at2759"/>
<sequence>MKVMVAASLKILSENRYSNRILSINRGNTVLRVAEALASRQQLRVLRGCSCPLIDICLGDTHDECQEELFSPFHASSSSSRSHPQLTGKFASAVIPGQIDKSAAWLIQESSYFRGLLTGSFSESCLDCVPIQWNLETVINVLKSIYGYSLNVTSNNFLPLLEGALFFGVEALLLECKTWLTKATSTKWLSSVQIELDIIIEIWNFGLDRAIGFIPELCTGYLARNFMWTVSCSSFADVPYNLLCHCVEHPNLTVDSEKCLAEALLVWIESNKVLLGCSSSDIEVDYTDILQKVSKRNLCFMFVGKRRNMYFAKLADESISAILNLIKDPSMRHALKDGAEYNNIRIRLTEYTEKIDLSGCPQITSASLLLSVLPYSYNMDPITRKKIKESFTDLENLDRNPYRISQLPTLSFEAVREVDISNCPQLHLEAAIECFCKSFPSLRKLNASYCLQFRMSTLFLLVQKCHLVNEVDLTADISPAMPTQVSTISTTIDGYHDSDAASYTMMKRRPLLSNITKLTLEGRSDINDLDLLNILAFSSSLSFLNLKGCTSVTDVGISKLICKCANLQSLNVSDTYFGRISVLVLISDFPSSDDFPGVCHGQKYSSSLAFRLQELHMGGCKSVDATSLLQLMCSTYLLKSLCLRDTSLVDDALYNFSGFFLERLDVSDTMISGAALAHIIRRNPGLKLLKARGCRNFCYQESNLEASALPYKVLSYSGCPEGDELHVELGSNCILEEVAFGWGFSCFSLENLGAAIRSLKAITVGLGASFGEYGLKLLPNFCPLLESVVLNFQAISDSVVINLVESLRHLQVLGLCYCLGDLSSLSFCLSMPNLRKLRLERVTPWMTNDDLVILTQNCRSLVELSLSGCVLLDSDSQHIISYGWPGLISIHLEDCGNVTLNGVSSLYDCKAIEDLSLRHNGCGIRRNFIYDASSKMPMLRKVALDLCDASEGGFDSPSQYSDRLFLSIVKIAKCKPQRCSFDLQNSESCRRPVHKESIVLEFNSKGLKTTVVKERV</sequence>
<dbReference type="InterPro" id="IPR011333">
    <property type="entry name" value="SKP1/BTB/POZ_sf"/>
</dbReference>
<dbReference type="AlphaFoldDB" id="A0A200PZG4"/>
<dbReference type="Pfam" id="PF07707">
    <property type="entry name" value="BACK"/>
    <property type="match status" value="1"/>
</dbReference>
<proteinExistence type="predicted"/>
<feature type="domain" description="BTB" evidence="3">
    <location>
        <begin position="106"/>
        <end position="181"/>
    </location>
</feature>